<dbReference type="PROSITE" id="PS50090">
    <property type="entry name" value="MYB_LIKE"/>
    <property type="match status" value="1"/>
</dbReference>
<evidence type="ECO:0000313" key="2">
    <source>
        <dbReference type="EMBL" id="CAG8660986.1"/>
    </source>
</evidence>
<reference evidence="2" key="1">
    <citation type="submission" date="2021-06" db="EMBL/GenBank/DDBJ databases">
        <authorList>
            <person name="Kallberg Y."/>
            <person name="Tangrot J."/>
            <person name="Rosling A."/>
        </authorList>
    </citation>
    <scope>NUCLEOTIDE SEQUENCE</scope>
    <source>
        <strain evidence="2">AZ414A</strain>
    </source>
</reference>
<gene>
    <name evidence="2" type="ORF">DEBURN_LOCUS11756</name>
</gene>
<comment type="caution">
    <text evidence="2">The sequence shown here is derived from an EMBL/GenBank/DDBJ whole genome shotgun (WGS) entry which is preliminary data.</text>
</comment>
<proteinExistence type="predicted"/>
<dbReference type="EMBL" id="CAJVPK010008449">
    <property type="protein sequence ID" value="CAG8660986.1"/>
    <property type="molecule type" value="Genomic_DNA"/>
</dbReference>
<feature type="non-terminal residue" evidence="2">
    <location>
        <position position="1"/>
    </location>
</feature>
<sequence length="135" mass="16010">EENLLINILEETGEMGKKSSEINWNSIYEQFIEKRGRSDRDKKALQERYRNYIDPKVRLPNKRKKFTFTENQTRSIIDYKKNGKIGWKEISDKLNEVIDMQNELNKASDKEIKLLPCCTPNQVKIKYNAVIKTIK</sequence>
<dbReference type="Pfam" id="PF13921">
    <property type="entry name" value="Myb_DNA-bind_6"/>
    <property type="match status" value="1"/>
</dbReference>
<name>A0A9N9E1A1_9GLOM</name>
<keyword evidence="3" id="KW-1185">Reference proteome</keyword>
<dbReference type="Gene3D" id="1.10.10.60">
    <property type="entry name" value="Homeodomain-like"/>
    <property type="match status" value="1"/>
</dbReference>
<dbReference type="Proteomes" id="UP000789706">
    <property type="component" value="Unassembled WGS sequence"/>
</dbReference>
<evidence type="ECO:0000313" key="3">
    <source>
        <dbReference type="Proteomes" id="UP000789706"/>
    </source>
</evidence>
<evidence type="ECO:0000259" key="1">
    <source>
        <dbReference type="PROSITE" id="PS50090"/>
    </source>
</evidence>
<organism evidence="2 3">
    <name type="scientific">Diversispora eburnea</name>
    <dbReference type="NCBI Taxonomy" id="1213867"/>
    <lineage>
        <taxon>Eukaryota</taxon>
        <taxon>Fungi</taxon>
        <taxon>Fungi incertae sedis</taxon>
        <taxon>Mucoromycota</taxon>
        <taxon>Glomeromycotina</taxon>
        <taxon>Glomeromycetes</taxon>
        <taxon>Diversisporales</taxon>
        <taxon>Diversisporaceae</taxon>
        <taxon>Diversispora</taxon>
    </lineage>
</organism>
<dbReference type="AlphaFoldDB" id="A0A9N9E1A1"/>
<dbReference type="InterPro" id="IPR001005">
    <property type="entry name" value="SANT/Myb"/>
</dbReference>
<feature type="domain" description="Myb-like" evidence="1">
    <location>
        <begin position="1"/>
        <end position="53"/>
    </location>
</feature>
<protein>
    <submittedName>
        <fullName evidence="2">4813_t:CDS:1</fullName>
    </submittedName>
</protein>
<dbReference type="OrthoDB" id="2470418at2759"/>
<feature type="non-terminal residue" evidence="2">
    <location>
        <position position="135"/>
    </location>
</feature>
<accession>A0A9N9E1A1</accession>